<dbReference type="GO" id="GO:0010114">
    <property type="term" value="P:response to red light"/>
    <property type="evidence" value="ECO:0007669"/>
    <property type="project" value="TreeGrafter"/>
</dbReference>
<accession>A0AAD8I3R4</accession>
<comment type="pathway">
    <text evidence="2">Protein modification; protein ubiquitination.</text>
</comment>
<dbReference type="SUPFAM" id="SSF54695">
    <property type="entry name" value="POZ domain"/>
    <property type="match status" value="1"/>
</dbReference>
<evidence type="ECO:0000256" key="1">
    <source>
        <dbReference type="ARBA" id="ARBA00002668"/>
    </source>
</evidence>
<dbReference type="CDD" id="cd18186">
    <property type="entry name" value="BTB_POZ_ZBTB_KLHL-like"/>
    <property type="match status" value="1"/>
</dbReference>
<dbReference type="SUPFAM" id="SSF49599">
    <property type="entry name" value="TRAF domain-like"/>
    <property type="match status" value="1"/>
</dbReference>
<name>A0AAD8I3R4_9APIA</name>
<protein>
    <submittedName>
        <fullName evidence="5">POZ/BTB containing G-protein 1</fullName>
    </submittedName>
</protein>
<dbReference type="EMBL" id="JAUIZM010000006">
    <property type="protein sequence ID" value="KAK1378173.1"/>
    <property type="molecule type" value="Genomic_DNA"/>
</dbReference>
<gene>
    <name evidence="5" type="ORF">POM88_024917</name>
</gene>
<dbReference type="InterPro" id="IPR011333">
    <property type="entry name" value="SKP1/BTB/POZ_sf"/>
</dbReference>
<evidence type="ECO:0000313" key="5">
    <source>
        <dbReference type="EMBL" id="KAK1378173.1"/>
    </source>
</evidence>
<dbReference type="Gene3D" id="1.25.40.420">
    <property type="match status" value="1"/>
</dbReference>
<sequence length="516" mass="58392">METDYTAAGNFGFAFDNPMFSDRVLSIEILPDPVEAQPSDTLVIKQKNGDGTSSHGEVCTVKCSVPGAEDSISSKTQDSDSDSMIKESLSGEEATWSRDFSTVHRVETIHITSAILAIKSPYFYKLFSNGMRESGQVAKMRIHASEEAALMELLNFMYKNSLSTTTLSSLLDILMAADKYDVVSCTLYCSQQLSKLPMDCDLAFSYMDLPSSVLQAVELQQLTNSVKQFIAVQFRNIVRCENQVLNLSLAGIEAILSSDDIQVCSEDVVYDLVLKWAEVHYPQLEERRKILETRLCHLIRFPYMTSLKLKEVTTGTYFSPAIASEIVLEALFFKNETPYSRPELALGRHVAGENIGNPDQRFVERAYMCRPVKAVVIELPRYHCVVHLNLTLKECESLVSTRHINSETFSLGKHGFHLSAYCTMDPQSESQRFGLYLVMQGNKSECLKIDIEFAAWSKNEEKYKTEYSERNTLSGRHMVGTWNLFKTTWKAFIADESPYFINGKLHLRAIFYCNRL</sequence>
<dbReference type="Proteomes" id="UP001237642">
    <property type="component" value="Unassembled WGS sequence"/>
</dbReference>
<dbReference type="GO" id="GO:0005634">
    <property type="term" value="C:nucleus"/>
    <property type="evidence" value="ECO:0007669"/>
    <property type="project" value="TreeGrafter"/>
</dbReference>
<evidence type="ECO:0000259" key="4">
    <source>
        <dbReference type="PROSITE" id="PS50097"/>
    </source>
</evidence>
<evidence type="ECO:0000313" key="6">
    <source>
        <dbReference type="Proteomes" id="UP001237642"/>
    </source>
</evidence>
<dbReference type="Pfam" id="PF00651">
    <property type="entry name" value="BTB"/>
    <property type="match status" value="1"/>
</dbReference>
<dbReference type="InterPro" id="IPR000210">
    <property type="entry name" value="BTB/POZ_dom"/>
</dbReference>
<dbReference type="InterPro" id="IPR045890">
    <property type="entry name" value="POB1-like"/>
</dbReference>
<dbReference type="Pfam" id="PF07707">
    <property type="entry name" value="BACK"/>
    <property type="match status" value="1"/>
</dbReference>
<dbReference type="PROSITE" id="PS50097">
    <property type="entry name" value="BTB"/>
    <property type="match status" value="1"/>
</dbReference>
<organism evidence="5 6">
    <name type="scientific">Heracleum sosnowskyi</name>
    <dbReference type="NCBI Taxonomy" id="360622"/>
    <lineage>
        <taxon>Eukaryota</taxon>
        <taxon>Viridiplantae</taxon>
        <taxon>Streptophyta</taxon>
        <taxon>Embryophyta</taxon>
        <taxon>Tracheophyta</taxon>
        <taxon>Spermatophyta</taxon>
        <taxon>Magnoliopsida</taxon>
        <taxon>eudicotyledons</taxon>
        <taxon>Gunneridae</taxon>
        <taxon>Pentapetalae</taxon>
        <taxon>asterids</taxon>
        <taxon>campanulids</taxon>
        <taxon>Apiales</taxon>
        <taxon>Apiaceae</taxon>
        <taxon>Apioideae</taxon>
        <taxon>apioid superclade</taxon>
        <taxon>Tordylieae</taxon>
        <taxon>Tordyliinae</taxon>
        <taxon>Heracleum</taxon>
    </lineage>
</organism>
<evidence type="ECO:0000256" key="3">
    <source>
        <dbReference type="ARBA" id="ARBA00022786"/>
    </source>
</evidence>
<dbReference type="SMART" id="SM00875">
    <property type="entry name" value="BACK"/>
    <property type="match status" value="1"/>
</dbReference>
<comment type="caution">
    <text evidence="5">The sequence shown here is derived from an EMBL/GenBank/DDBJ whole genome shotgun (WGS) entry which is preliminary data.</text>
</comment>
<evidence type="ECO:0000256" key="2">
    <source>
        <dbReference type="ARBA" id="ARBA00004906"/>
    </source>
</evidence>
<dbReference type="FunFam" id="1.25.40.420:FF:000008">
    <property type="entry name" value="BTB/POZ domain-containing protein POB1"/>
    <property type="match status" value="1"/>
</dbReference>
<dbReference type="PANTHER" id="PTHR46336:SF30">
    <property type="entry name" value="BTB_POZ DOMAIN-CONTAINING PROTEIN POB1-LIKE"/>
    <property type="match status" value="1"/>
</dbReference>
<dbReference type="PANTHER" id="PTHR46336">
    <property type="entry name" value="OS02G0260700 PROTEIN"/>
    <property type="match status" value="1"/>
</dbReference>
<proteinExistence type="predicted"/>
<dbReference type="InterPro" id="IPR011705">
    <property type="entry name" value="BACK"/>
</dbReference>
<reference evidence="5" key="2">
    <citation type="submission" date="2023-05" db="EMBL/GenBank/DDBJ databases">
        <authorList>
            <person name="Schelkunov M.I."/>
        </authorList>
    </citation>
    <scope>NUCLEOTIDE SEQUENCE</scope>
    <source>
        <strain evidence="5">Hsosn_3</strain>
        <tissue evidence="5">Leaf</tissue>
    </source>
</reference>
<dbReference type="AlphaFoldDB" id="A0AAD8I3R4"/>
<keyword evidence="6" id="KW-1185">Reference proteome</keyword>
<reference evidence="5" key="1">
    <citation type="submission" date="2023-02" db="EMBL/GenBank/DDBJ databases">
        <title>Genome of toxic invasive species Heracleum sosnowskyi carries increased number of genes despite the absence of recent whole-genome duplications.</title>
        <authorList>
            <person name="Schelkunov M."/>
            <person name="Shtratnikova V."/>
            <person name="Makarenko M."/>
            <person name="Klepikova A."/>
            <person name="Omelchenko D."/>
            <person name="Novikova G."/>
            <person name="Obukhova E."/>
            <person name="Bogdanov V."/>
            <person name="Penin A."/>
            <person name="Logacheva M."/>
        </authorList>
    </citation>
    <scope>NUCLEOTIDE SEQUENCE</scope>
    <source>
        <strain evidence="5">Hsosn_3</strain>
        <tissue evidence="5">Leaf</tissue>
    </source>
</reference>
<keyword evidence="3" id="KW-0833">Ubl conjugation pathway</keyword>
<feature type="domain" description="BTB" evidence="4">
    <location>
        <begin position="98"/>
        <end position="166"/>
    </location>
</feature>
<comment type="function">
    <text evidence="1">May act as a substrate-specific adapter of an E3 ubiquitin-protein ligase complex (CUL3-RBX1-BTB) which mediates the ubiquitination and subsequent proteasomal degradation of target proteins.</text>
</comment>
<dbReference type="Gene3D" id="3.30.710.10">
    <property type="entry name" value="Potassium Channel Kv1.1, Chain A"/>
    <property type="match status" value="1"/>
</dbReference>
<dbReference type="SMART" id="SM00225">
    <property type="entry name" value="BTB"/>
    <property type="match status" value="1"/>
</dbReference>